<evidence type="ECO:0000259" key="4">
    <source>
        <dbReference type="PROSITE" id="PS50949"/>
    </source>
</evidence>
<accession>A0A6N7XDM6</accession>
<evidence type="ECO:0000256" key="2">
    <source>
        <dbReference type="ARBA" id="ARBA00023125"/>
    </source>
</evidence>
<reference evidence="5 6" key="1">
    <citation type="submission" date="2019-08" db="EMBL/GenBank/DDBJ databases">
        <title>In-depth cultivation of the pig gut microbiome towards novel bacterial diversity and tailored functional studies.</title>
        <authorList>
            <person name="Wylensek D."/>
            <person name="Hitch T.C.A."/>
            <person name="Clavel T."/>
        </authorList>
    </citation>
    <scope>NUCLEOTIDE SEQUENCE [LARGE SCALE GENOMIC DNA]</scope>
    <source>
        <strain evidence="5 6">WCA-SAB-591-4A-A</strain>
    </source>
</reference>
<dbReference type="SMART" id="SM00345">
    <property type="entry name" value="HTH_GNTR"/>
    <property type="match status" value="1"/>
</dbReference>
<feature type="domain" description="HTH gntR-type" evidence="4">
    <location>
        <begin position="10"/>
        <end position="78"/>
    </location>
</feature>
<dbReference type="Proteomes" id="UP000440713">
    <property type="component" value="Unassembled WGS sequence"/>
</dbReference>
<keyword evidence="1" id="KW-0805">Transcription regulation</keyword>
<gene>
    <name evidence="5" type="ORF">FYJ71_00175</name>
</gene>
<proteinExistence type="predicted"/>
<evidence type="ECO:0000313" key="5">
    <source>
        <dbReference type="EMBL" id="MST61397.1"/>
    </source>
</evidence>
<keyword evidence="3" id="KW-0804">Transcription</keyword>
<dbReference type="RefSeq" id="WP_154536841.1">
    <property type="nucleotide sequence ID" value="NZ_JAQYHJ010000030.1"/>
</dbReference>
<dbReference type="InterPro" id="IPR036390">
    <property type="entry name" value="WH_DNA-bd_sf"/>
</dbReference>
<keyword evidence="2" id="KW-0238">DNA-binding</keyword>
<dbReference type="EMBL" id="VUNE01000001">
    <property type="protein sequence ID" value="MST61397.1"/>
    <property type="molecule type" value="Genomic_DNA"/>
</dbReference>
<dbReference type="GO" id="GO:0003677">
    <property type="term" value="F:DNA binding"/>
    <property type="evidence" value="ECO:0007669"/>
    <property type="project" value="UniProtKB-KW"/>
</dbReference>
<keyword evidence="6" id="KW-1185">Reference proteome</keyword>
<comment type="caution">
    <text evidence="5">The sequence shown here is derived from an EMBL/GenBank/DDBJ whole genome shotgun (WGS) entry which is preliminary data.</text>
</comment>
<dbReference type="PANTHER" id="PTHR38445">
    <property type="entry name" value="HTH-TYPE TRANSCRIPTIONAL REPRESSOR YTRA"/>
    <property type="match status" value="1"/>
</dbReference>
<dbReference type="InterPro" id="IPR036388">
    <property type="entry name" value="WH-like_DNA-bd_sf"/>
</dbReference>
<dbReference type="InterPro" id="IPR000524">
    <property type="entry name" value="Tscrpt_reg_HTH_GntR"/>
</dbReference>
<dbReference type="Gene3D" id="1.10.10.10">
    <property type="entry name" value="Winged helix-like DNA-binding domain superfamily/Winged helix DNA-binding domain"/>
    <property type="match status" value="1"/>
</dbReference>
<dbReference type="SUPFAM" id="SSF46785">
    <property type="entry name" value="Winged helix' DNA-binding domain"/>
    <property type="match status" value="1"/>
</dbReference>
<dbReference type="Pfam" id="PF00392">
    <property type="entry name" value="GntR"/>
    <property type="match status" value="1"/>
</dbReference>
<dbReference type="PANTHER" id="PTHR38445:SF12">
    <property type="entry name" value="GNTR-FAMILY TRANSCRIPTIONAL REGULATOR"/>
    <property type="match status" value="1"/>
</dbReference>
<organism evidence="5 6">
    <name type="scientific">Peptostreptococcus porci</name>
    <dbReference type="NCBI Taxonomy" id="2652282"/>
    <lineage>
        <taxon>Bacteria</taxon>
        <taxon>Bacillati</taxon>
        <taxon>Bacillota</taxon>
        <taxon>Clostridia</taxon>
        <taxon>Peptostreptococcales</taxon>
        <taxon>Peptostreptococcaceae</taxon>
        <taxon>Peptostreptococcus</taxon>
    </lineage>
</organism>
<dbReference type="CDD" id="cd07377">
    <property type="entry name" value="WHTH_GntR"/>
    <property type="match status" value="1"/>
</dbReference>
<name>A0A6N7XDM6_9FIRM</name>
<evidence type="ECO:0000313" key="6">
    <source>
        <dbReference type="Proteomes" id="UP000440713"/>
    </source>
</evidence>
<evidence type="ECO:0000256" key="1">
    <source>
        <dbReference type="ARBA" id="ARBA00023015"/>
    </source>
</evidence>
<dbReference type="PROSITE" id="PS50949">
    <property type="entry name" value="HTH_GNTR"/>
    <property type="match status" value="1"/>
</dbReference>
<dbReference type="GO" id="GO:0003700">
    <property type="term" value="F:DNA-binding transcription factor activity"/>
    <property type="evidence" value="ECO:0007669"/>
    <property type="project" value="InterPro"/>
</dbReference>
<sequence>MFYIDSLSDVPIYSQIRNGIVGEIASGRLKNGDELPSIRQFAKDFEVNPMTVNKAYTILKQEKFIEIDRRIGAIVSVKCDEEIIGNIFQDLKTVITEAKARGLDKESILGLIERGI</sequence>
<protein>
    <submittedName>
        <fullName evidence="5">GntR family transcriptional regulator</fullName>
    </submittedName>
</protein>
<evidence type="ECO:0000256" key="3">
    <source>
        <dbReference type="ARBA" id="ARBA00023163"/>
    </source>
</evidence>
<dbReference type="AlphaFoldDB" id="A0A6N7XDM6"/>